<dbReference type="Proteomes" id="UP001205566">
    <property type="component" value="Unassembled WGS sequence"/>
</dbReference>
<comment type="pathway">
    <text evidence="2 7">Glycan metabolism; pectin degradation; 2-dehydro-3-deoxy-D-gluconate from pectin: step 4/5.</text>
</comment>
<dbReference type="Gene3D" id="2.60.120.520">
    <property type="entry name" value="pectin degrading enzyme 5-keto 4- deoxyuronate isomerase, domain 1"/>
    <property type="match status" value="1"/>
</dbReference>
<feature type="binding site" evidence="7">
    <location>
        <position position="198"/>
    </location>
    <ligand>
        <name>Zn(2+)</name>
        <dbReference type="ChEBI" id="CHEBI:29105"/>
    </ligand>
</feature>
<feature type="binding site" evidence="7">
    <location>
        <position position="247"/>
    </location>
    <ligand>
        <name>Zn(2+)</name>
        <dbReference type="ChEBI" id="CHEBI:29105"/>
    </ligand>
</feature>
<evidence type="ECO:0000313" key="8">
    <source>
        <dbReference type="EMBL" id="MCQ3828618.1"/>
    </source>
</evidence>
<dbReference type="InterPro" id="IPR027449">
    <property type="entry name" value="KduI_N"/>
</dbReference>
<comment type="cofactor">
    <cofactor evidence="7">
        <name>Zn(2+)</name>
        <dbReference type="ChEBI" id="CHEBI:29105"/>
    </cofactor>
    <text evidence="7">Binds 1 zinc ion per subunit.</text>
</comment>
<evidence type="ECO:0000256" key="4">
    <source>
        <dbReference type="ARBA" id="ARBA00022723"/>
    </source>
</evidence>
<comment type="similarity">
    <text evidence="3 7">Belongs to the KduI family.</text>
</comment>
<comment type="catalytic activity">
    <reaction evidence="1 7">
        <text>5-dehydro-4-deoxy-D-glucuronate = 3-deoxy-D-glycero-2,5-hexodiulosonate</text>
        <dbReference type="Rhea" id="RHEA:23896"/>
        <dbReference type="ChEBI" id="CHEBI:17117"/>
        <dbReference type="ChEBI" id="CHEBI:29071"/>
        <dbReference type="EC" id="5.3.1.17"/>
    </reaction>
</comment>
<dbReference type="InterPro" id="IPR021120">
    <property type="entry name" value="KduI/IolB_isomerase"/>
</dbReference>
<comment type="caution">
    <text evidence="8">The sequence shown here is derived from an EMBL/GenBank/DDBJ whole genome shotgun (WGS) entry which is preliminary data.</text>
</comment>
<dbReference type="PANTHER" id="PTHR38461:SF1">
    <property type="entry name" value="4-DEOXY-L-THREO-5-HEXOSULOSE-URONATE KETOL-ISOMERASE"/>
    <property type="match status" value="1"/>
</dbReference>
<proteinExistence type="inferred from homology"/>
<reference evidence="8" key="1">
    <citation type="thesis" date="2020" institute="Technische Universitat Dresden" country="Dresden, Germany">
        <title>The Agarolytic System of Microbulbifer elongatus PORT2, Isolated from Batu Karas, Pangandaran West Java Indonesia.</title>
        <authorList>
            <person name="Anggraeni S.R."/>
        </authorList>
    </citation>
    <scope>NUCLEOTIDE SEQUENCE</scope>
    <source>
        <strain evidence="8">PORT2</strain>
    </source>
</reference>
<dbReference type="RefSeq" id="WP_255873444.1">
    <property type="nucleotide sequence ID" value="NZ_JACASI010000013.1"/>
</dbReference>
<dbReference type="CDD" id="cd20491">
    <property type="entry name" value="cupin_KduI_C"/>
    <property type="match status" value="1"/>
</dbReference>
<dbReference type="Pfam" id="PF04962">
    <property type="entry name" value="KduI"/>
    <property type="match status" value="1"/>
</dbReference>
<keyword evidence="6 7" id="KW-0413">Isomerase</keyword>
<keyword evidence="9" id="KW-1185">Reference proteome</keyword>
<feature type="binding site" evidence="7">
    <location>
        <position position="200"/>
    </location>
    <ligand>
        <name>Zn(2+)</name>
        <dbReference type="ChEBI" id="CHEBI:29105"/>
    </ligand>
</feature>
<dbReference type="HAMAP" id="MF_00687">
    <property type="entry name" value="KduI"/>
    <property type="match status" value="1"/>
</dbReference>
<evidence type="ECO:0000256" key="1">
    <source>
        <dbReference type="ARBA" id="ARBA00000552"/>
    </source>
</evidence>
<dbReference type="GO" id="GO:0008697">
    <property type="term" value="F:4-deoxy-L-threo-5-hexosulose-uronate ketol-isomerase activity"/>
    <property type="evidence" value="ECO:0007669"/>
    <property type="project" value="UniProtKB-EC"/>
</dbReference>
<accession>A0ABT1NXN5</accession>
<dbReference type="InterPro" id="IPR014710">
    <property type="entry name" value="RmlC-like_jellyroll"/>
</dbReference>
<name>A0ABT1NXN5_9GAMM</name>
<evidence type="ECO:0000256" key="2">
    <source>
        <dbReference type="ARBA" id="ARBA00005148"/>
    </source>
</evidence>
<dbReference type="Gene3D" id="2.60.120.10">
    <property type="entry name" value="Jelly Rolls"/>
    <property type="match status" value="1"/>
</dbReference>
<organism evidence="8 9">
    <name type="scientific">Microbulbifer elongatus</name>
    <dbReference type="NCBI Taxonomy" id="86173"/>
    <lineage>
        <taxon>Bacteria</taxon>
        <taxon>Pseudomonadati</taxon>
        <taxon>Pseudomonadota</taxon>
        <taxon>Gammaproteobacteria</taxon>
        <taxon>Cellvibrionales</taxon>
        <taxon>Microbulbiferaceae</taxon>
        <taxon>Microbulbifer</taxon>
    </lineage>
</organism>
<dbReference type="PANTHER" id="PTHR38461">
    <property type="entry name" value="4-DEOXY-L-THREO-5-HEXOSULOSE-URONATE KETOL-ISOMERASE"/>
    <property type="match status" value="1"/>
</dbReference>
<sequence length="280" mass="31718">MTTVFEERYASHPSDYVKYDTDRLRKEFLVPKLFEADTVRLTYTHVDRMIVGGIMPVEKTVQLETVEELRSEYFLERREIGFINIGGAGTVEVDGTVHEIGHKEALYVGRGAVEVKLNSADKSNPAKFYLNSAPAHRAYPAVKVSKADANVMERGASETCNQRVINQLLVHGVIETCQLQMGMTELAPGSVWNTMPAHTHSRRMEAYMYFNVPEDQAVCHFMGPPQQTRTIWMHNEQAVISPTWSLHSGVGTANYTFIWGMAGENLDYDDMDFVQPHELR</sequence>
<evidence type="ECO:0000256" key="5">
    <source>
        <dbReference type="ARBA" id="ARBA00022833"/>
    </source>
</evidence>
<dbReference type="EC" id="5.3.1.17" evidence="7"/>
<dbReference type="InterPro" id="IPR011051">
    <property type="entry name" value="RmlC_Cupin_sf"/>
</dbReference>
<feature type="binding site" evidence="7">
    <location>
        <position position="205"/>
    </location>
    <ligand>
        <name>Zn(2+)</name>
        <dbReference type="ChEBI" id="CHEBI:29105"/>
    </ligand>
</feature>
<evidence type="ECO:0000256" key="3">
    <source>
        <dbReference type="ARBA" id="ARBA00008086"/>
    </source>
</evidence>
<dbReference type="PIRSF" id="PIRSF006625">
    <property type="entry name" value="KduI"/>
    <property type="match status" value="1"/>
</dbReference>
<dbReference type="NCBIfam" id="NF002091">
    <property type="entry name" value="PRK00924.1"/>
    <property type="match status" value="1"/>
</dbReference>
<dbReference type="EMBL" id="JACASI010000013">
    <property type="protein sequence ID" value="MCQ3828618.1"/>
    <property type="molecule type" value="Genomic_DNA"/>
</dbReference>
<evidence type="ECO:0000256" key="7">
    <source>
        <dbReference type="HAMAP-Rule" id="MF_00687"/>
    </source>
</evidence>
<dbReference type="CDD" id="cd20294">
    <property type="entry name" value="cupin_KduI_N"/>
    <property type="match status" value="1"/>
</dbReference>
<keyword evidence="5 7" id="KW-0862">Zinc</keyword>
<dbReference type="InterPro" id="IPR007045">
    <property type="entry name" value="KduI"/>
</dbReference>
<gene>
    <name evidence="7 8" type="primary">kduI</name>
    <name evidence="8" type="ORF">HXX02_04120</name>
</gene>
<dbReference type="SUPFAM" id="SSF51182">
    <property type="entry name" value="RmlC-like cupins"/>
    <property type="match status" value="1"/>
</dbReference>
<keyword evidence="4 7" id="KW-0479">Metal-binding</keyword>
<evidence type="ECO:0000256" key="6">
    <source>
        <dbReference type="ARBA" id="ARBA00023235"/>
    </source>
</evidence>
<protein>
    <recommendedName>
        <fullName evidence="7">4-deoxy-L-threo-5-hexosulose-uronate ketol-isomerase</fullName>
        <ecNumber evidence="7">5.3.1.17</ecNumber>
    </recommendedName>
    <alternativeName>
        <fullName evidence="7">5-keto-4-deoxyuronate isomerase</fullName>
    </alternativeName>
    <alternativeName>
        <fullName evidence="7">DKI isomerase</fullName>
    </alternativeName>
</protein>
<evidence type="ECO:0000313" key="9">
    <source>
        <dbReference type="Proteomes" id="UP001205566"/>
    </source>
</evidence>
<comment type="function">
    <text evidence="7">Catalyzes the isomerization of 5-dehydro-4-deoxy-D-glucuronate to 3-deoxy-D-glycero-2,5-hexodiulosonate.</text>
</comment>